<dbReference type="GO" id="GO:0008270">
    <property type="term" value="F:zinc ion binding"/>
    <property type="evidence" value="ECO:0007669"/>
    <property type="project" value="UniProtKB-UniRule"/>
</dbReference>
<feature type="binding site" evidence="1">
    <location>
        <position position="145"/>
    </location>
    <ligand>
        <name>Zn(2+)</name>
        <dbReference type="ChEBI" id="CHEBI:29105"/>
        <note>catalytic</note>
    </ligand>
</feature>
<dbReference type="PROSITE" id="PS51864">
    <property type="entry name" value="ASTACIN"/>
    <property type="match status" value="1"/>
</dbReference>
<proteinExistence type="predicted"/>
<name>A0A1D2M4K0_ORCCI</name>
<dbReference type="SMART" id="SM00235">
    <property type="entry name" value="ZnMc"/>
    <property type="match status" value="1"/>
</dbReference>
<dbReference type="EMBL" id="LJIJ01004602">
    <property type="protein sequence ID" value="ODM87831.1"/>
    <property type="molecule type" value="Genomic_DNA"/>
</dbReference>
<dbReference type="SUPFAM" id="SSF55486">
    <property type="entry name" value="Metalloproteases ('zincins'), catalytic domain"/>
    <property type="match status" value="1"/>
</dbReference>
<keyword evidence="1 2" id="KW-0862">Zinc</keyword>
<keyword evidence="2" id="KW-0378">Hydrolase</keyword>
<dbReference type="EC" id="3.4.24.-" evidence="2"/>
<dbReference type="PANTHER" id="PTHR10127">
    <property type="entry name" value="DISCOIDIN, CUB, EGF, LAMININ , AND ZINC METALLOPROTEASE DOMAIN CONTAINING"/>
    <property type="match status" value="1"/>
</dbReference>
<evidence type="ECO:0000256" key="2">
    <source>
        <dbReference type="RuleBase" id="RU361183"/>
    </source>
</evidence>
<feature type="binding site" evidence="1">
    <location>
        <position position="141"/>
    </location>
    <ligand>
        <name>Zn(2+)</name>
        <dbReference type="ChEBI" id="CHEBI:29105"/>
        <note>catalytic</note>
    </ligand>
</feature>
<keyword evidence="5" id="KW-1185">Reference proteome</keyword>
<evidence type="ECO:0000256" key="1">
    <source>
        <dbReference type="PROSITE-ProRule" id="PRU01211"/>
    </source>
</evidence>
<dbReference type="GO" id="GO:0004222">
    <property type="term" value="F:metalloendopeptidase activity"/>
    <property type="evidence" value="ECO:0007669"/>
    <property type="project" value="UniProtKB-UniRule"/>
</dbReference>
<keyword evidence="2" id="KW-0732">Signal</keyword>
<sequence>LIIFVTFAILCRFGNCSRCETPDEWLAGNTGIQAVGRDQGQTENHTEQEDGNRWTTWPNGVVKYKLHSSLSLKDTSEVQKAFDEYHKKTCVQFQPWQERDTDFVSIEVDENVCGFANVCKIGGRQVAKFGKDCRNMKTMVHQLGHTMCLGHEHQRPDRDSYLNFSSCSNIPKKMRSFRRPMGLYDYNSQMHAQCNSCEGGFPCRGSVNICGPDATPGLSVLDADNINYIYNCQGCHRHRWTSAAALLNEDFISMHSFGYETGEGNPINTCRALYGSTILSGMYNHSRKTCYVPYEMKLLKWRKNLWRF</sequence>
<keyword evidence="1 2" id="KW-0479">Metal-binding</keyword>
<feature type="domain" description="Peptidase M12A" evidence="3">
    <location>
        <begin position="48"/>
        <end position="233"/>
    </location>
</feature>
<evidence type="ECO:0000259" key="3">
    <source>
        <dbReference type="PROSITE" id="PS51864"/>
    </source>
</evidence>
<comment type="cofactor">
    <cofactor evidence="1 2">
        <name>Zn(2+)</name>
        <dbReference type="ChEBI" id="CHEBI:29105"/>
    </cofactor>
    <text evidence="1 2">Binds 1 zinc ion per subunit.</text>
</comment>
<keyword evidence="2" id="KW-0645">Protease</keyword>
<dbReference type="InterPro" id="IPR001506">
    <property type="entry name" value="Peptidase_M12A"/>
</dbReference>
<dbReference type="Gene3D" id="3.40.390.10">
    <property type="entry name" value="Collagenase (Catalytic Domain)"/>
    <property type="match status" value="1"/>
</dbReference>
<dbReference type="Pfam" id="PF01400">
    <property type="entry name" value="Astacin"/>
    <property type="match status" value="1"/>
</dbReference>
<dbReference type="PANTHER" id="PTHR10127:SF850">
    <property type="entry name" value="METALLOENDOPEPTIDASE"/>
    <property type="match status" value="1"/>
</dbReference>
<keyword evidence="2" id="KW-0482">Metalloprotease</keyword>
<dbReference type="InterPro" id="IPR024079">
    <property type="entry name" value="MetalloPept_cat_dom_sf"/>
</dbReference>
<evidence type="ECO:0000313" key="4">
    <source>
        <dbReference type="EMBL" id="ODM87831.1"/>
    </source>
</evidence>
<feature type="chain" id="PRO_5008811315" description="Metalloendopeptidase" evidence="2">
    <location>
        <begin position="17"/>
        <end position="308"/>
    </location>
</feature>
<comment type="caution">
    <text evidence="4">The sequence shown here is derived from an EMBL/GenBank/DDBJ whole genome shotgun (WGS) entry which is preliminary data.</text>
</comment>
<protein>
    <recommendedName>
        <fullName evidence="2">Metalloendopeptidase</fullName>
        <ecNumber evidence="2">3.4.24.-</ecNumber>
    </recommendedName>
</protein>
<comment type="caution">
    <text evidence="1">Lacks conserved residue(s) required for the propagation of feature annotation.</text>
</comment>
<feature type="non-terminal residue" evidence="4">
    <location>
        <position position="1"/>
    </location>
</feature>
<organism evidence="4 5">
    <name type="scientific">Orchesella cincta</name>
    <name type="common">Springtail</name>
    <name type="synonym">Podura cincta</name>
    <dbReference type="NCBI Taxonomy" id="48709"/>
    <lineage>
        <taxon>Eukaryota</taxon>
        <taxon>Metazoa</taxon>
        <taxon>Ecdysozoa</taxon>
        <taxon>Arthropoda</taxon>
        <taxon>Hexapoda</taxon>
        <taxon>Collembola</taxon>
        <taxon>Entomobryomorpha</taxon>
        <taxon>Entomobryoidea</taxon>
        <taxon>Orchesellidae</taxon>
        <taxon>Orchesellinae</taxon>
        <taxon>Orchesella</taxon>
    </lineage>
</organism>
<dbReference type="OrthoDB" id="291007at2759"/>
<evidence type="ECO:0000313" key="5">
    <source>
        <dbReference type="Proteomes" id="UP000094527"/>
    </source>
</evidence>
<dbReference type="PRINTS" id="PR00480">
    <property type="entry name" value="ASTACIN"/>
</dbReference>
<gene>
    <name evidence="4" type="ORF">Ocin01_18851</name>
</gene>
<dbReference type="InterPro" id="IPR006026">
    <property type="entry name" value="Peptidase_Metallo"/>
</dbReference>
<reference evidence="4 5" key="1">
    <citation type="journal article" date="2016" name="Genome Biol. Evol.">
        <title>Gene Family Evolution Reflects Adaptation to Soil Environmental Stressors in the Genome of the Collembolan Orchesella cincta.</title>
        <authorList>
            <person name="Faddeeva-Vakhrusheva A."/>
            <person name="Derks M.F."/>
            <person name="Anvar S.Y."/>
            <person name="Agamennone V."/>
            <person name="Suring W."/>
            <person name="Smit S."/>
            <person name="van Straalen N.M."/>
            <person name="Roelofs D."/>
        </authorList>
    </citation>
    <scope>NUCLEOTIDE SEQUENCE [LARGE SCALE GENOMIC DNA]</scope>
    <source>
        <tissue evidence="4">Mixed pool</tissue>
    </source>
</reference>
<feature type="binding site" evidence="1">
    <location>
        <position position="151"/>
    </location>
    <ligand>
        <name>Zn(2+)</name>
        <dbReference type="ChEBI" id="CHEBI:29105"/>
        <note>catalytic</note>
    </ligand>
</feature>
<feature type="signal peptide" evidence="2">
    <location>
        <begin position="1"/>
        <end position="16"/>
    </location>
</feature>
<dbReference type="Proteomes" id="UP000094527">
    <property type="component" value="Unassembled WGS sequence"/>
</dbReference>
<dbReference type="AlphaFoldDB" id="A0A1D2M4K0"/>
<dbReference type="GO" id="GO:0006508">
    <property type="term" value="P:proteolysis"/>
    <property type="evidence" value="ECO:0007669"/>
    <property type="project" value="UniProtKB-KW"/>
</dbReference>
<dbReference type="STRING" id="48709.A0A1D2M4K0"/>
<accession>A0A1D2M4K0</accession>